<dbReference type="AlphaFoldDB" id="A0A2H3D6G1"/>
<sequence>MRDGPVFPVSRQITSVVDSLLASSMNSGRGGRFLIDKEEIRPLPHVLIPTYLEWRRTWGAGKRPRYISCHKRSSEQPGRLANHLSEVSLHARPRSDEESSEDARLLLWIIATDLVSRYVFEETMHAVF</sequence>
<protein>
    <submittedName>
        <fullName evidence="2">Uncharacterized protein</fullName>
    </submittedName>
</protein>
<dbReference type="EMBL" id="KZ293668">
    <property type="protein sequence ID" value="PBK89690.1"/>
    <property type="molecule type" value="Genomic_DNA"/>
</dbReference>
<accession>A0A2H3D6G1</accession>
<reference evidence="3" key="1">
    <citation type="journal article" date="2017" name="Nat. Ecol. Evol.">
        <title>Genome expansion and lineage-specific genetic innovations in the forest pathogenic fungi Armillaria.</title>
        <authorList>
            <person name="Sipos G."/>
            <person name="Prasanna A.N."/>
            <person name="Walter M.C."/>
            <person name="O'Connor E."/>
            <person name="Balint B."/>
            <person name="Krizsan K."/>
            <person name="Kiss B."/>
            <person name="Hess J."/>
            <person name="Varga T."/>
            <person name="Slot J."/>
            <person name="Riley R."/>
            <person name="Boka B."/>
            <person name="Rigling D."/>
            <person name="Barry K."/>
            <person name="Lee J."/>
            <person name="Mihaltcheva S."/>
            <person name="LaButti K."/>
            <person name="Lipzen A."/>
            <person name="Waldron R."/>
            <person name="Moloney N.M."/>
            <person name="Sperisen C."/>
            <person name="Kredics L."/>
            <person name="Vagvoelgyi C."/>
            <person name="Patrignani A."/>
            <person name="Fitzpatrick D."/>
            <person name="Nagy I."/>
            <person name="Doyle S."/>
            <person name="Anderson J.B."/>
            <person name="Grigoriev I.V."/>
            <person name="Gueldener U."/>
            <person name="Muensterkoetter M."/>
            <person name="Nagy L.G."/>
        </authorList>
    </citation>
    <scope>NUCLEOTIDE SEQUENCE [LARGE SCALE GENOMIC DNA]</scope>
    <source>
        <strain evidence="3">Ar21-2</strain>
    </source>
</reference>
<keyword evidence="3" id="KW-1185">Reference proteome</keyword>
<organism evidence="2 3">
    <name type="scientific">Armillaria gallica</name>
    <name type="common">Bulbous honey fungus</name>
    <name type="synonym">Armillaria bulbosa</name>
    <dbReference type="NCBI Taxonomy" id="47427"/>
    <lineage>
        <taxon>Eukaryota</taxon>
        <taxon>Fungi</taxon>
        <taxon>Dikarya</taxon>
        <taxon>Basidiomycota</taxon>
        <taxon>Agaricomycotina</taxon>
        <taxon>Agaricomycetes</taxon>
        <taxon>Agaricomycetidae</taxon>
        <taxon>Agaricales</taxon>
        <taxon>Marasmiineae</taxon>
        <taxon>Physalacriaceae</taxon>
        <taxon>Armillaria</taxon>
    </lineage>
</organism>
<gene>
    <name evidence="2" type="ORF">ARMGADRAFT_330490</name>
</gene>
<evidence type="ECO:0000313" key="2">
    <source>
        <dbReference type="EMBL" id="PBK89690.1"/>
    </source>
</evidence>
<evidence type="ECO:0000256" key="1">
    <source>
        <dbReference type="SAM" id="MobiDB-lite"/>
    </source>
</evidence>
<name>A0A2H3D6G1_ARMGA</name>
<evidence type="ECO:0000313" key="3">
    <source>
        <dbReference type="Proteomes" id="UP000217790"/>
    </source>
</evidence>
<dbReference type="Proteomes" id="UP000217790">
    <property type="component" value="Unassembled WGS sequence"/>
</dbReference>
<dbReference type="InParanoid" id="A0A2H3D6G1"/>
<feature type="region of interest" description="Disordered" evidence="1">
    <location>
        <begin position="71"/>
        <end position="98"/>
    </location>
</feature>
<proteinExistence type="predicted"/>